<dbReference type="InterPro" id="IPR025870">
    <property type="entry name" value="Glyoxalase-like_dom"/>
</dbReference>
<dbReference type="EMBL" id="OBQK01000001">
    <property type="protein sequence ID" value="SOC51558.1"/>
    <property type="molecule type" value="Genomic_DNA"/>
</dbReference>
<protein>
    <submittedName>
        <fullName evidence="2">Glyoxalase-like domain-containing protein</fullName>
    </submittedName>
</protein>
<dbReference type="Gene3D" id="3.10.180.10">
    <property type="entry name" value="2,3-Dihydroxybiphenyl 1,2-Dioxygenase, domain 1"/>
    <property type="match status" value="1"/>
</dbReference>
<evidence type="ECO:0000313" key="3">
    <source>
        <dbReference type="Proteomes" id="UP000219688"/>
    </source>
</evidence>
<keyword evidence="3" id="KW-1185">Reference proteome</keyword>
<reference evidence="3" key="1">
    <citation type="submission" date="2017-08" db="EMBL/GenBank/DDBJ databases">
        <authorList>
            <person name="Varghese N."/>
            <person name="Submissions S."/>
        </authorList>
    </citation>
    <scope>NUCLEOTIDE SEQUENCE [LARGE SCALE GENOMIC DNA]</scope>
    <source>
        <strain evidence="3">USBA17B2</strain>
    </source>
</reference>
<organism evidence="2 3">
    <name type="scientific">Ornithinimicrobium cerasi</name>
    <dbReference type="NCBI Taxonomy" id="2248773"/>
    <lineage>
        <taxon>Bacteria</taxon>
        <taxon>Bacillati</taxon>
        <taxon>Actinomycetota</taxon>
        <taxon>Actinomycetes</taxon>
        <taxon>Micrococcales</taxon>
        <taxon>Ornithinimicrobiaceae</taxon>
        <taxon>Ornithinimicrobium</taxon>
    </lineage>
</organism>
<dbReference type="Proteomes" id="UP000219688">
    <property type="component" value="Unassembled WGS sequence"/>
</dbReference>
<feature type="domain" description="Glyoxalase-like" evidence="1">
    <location>
        <begin position="5"/>
        <end position="188"/>
    </location>
</feature>
<sequence length="219" mass="23402">MATTLDHLVLVTSDLEAGMRELARRTGVEPVLGGSHPGLGTRNALLGLSWGGQRRCYLELLAPDPSQGEVPSDRTMLDLGARLREGLGETVRPHTWVVRPDDLDATLAAATGAGVEVGEVVEAARTRPDGTVLRWRLAVPRPLGLGGVQPSLIDWGPVGHPSDTAGPVVELEDLVLEHPDPARARRVLDILGVDHHVGPGGEARLTFVLRTPRGRIVLR</sequence>
<dbReference type="SUPFAM" id="SSF54593">
    <property type="entry name" value="Glyoxalase/Bleomycin resistance protein/Dihydroxybiphenyl dioxygenase"/>
    <property type="match status" value="1"/>
</dbReference>
<accession>A0A285VDC0</accession>
<dbReference type="Pfam" id="PF13468">
    <property type="entry name" value="Glyoxalase_3"/>
    <property type="match status" value="1"/>
</dbReference>
<dbReference type="InterPro" id="IPR029068">
    <property type="entry name" value="Glyas_Bleomycin-R_OHBP_Dase"/>
</dbReference>
<dbReference type="RefSeq" id="WP_097186451.1">
    <property type="nucleotide sequence ID" value="NZ_OBQK01000001.1"/>
</dbReference>
<proteinExistence type="predicted"/>
<evidence type="ECO:0000259" key="1">
    <source>
        <dbReference type="Pfam" id="PF13468"/>
    </source>
</evidence>
<evidence type="ECO:0000313" key="2">
    <source>
        <dbReference type="EMBL" id="SOC51558.1"/>
    </source>
</evidence>
<name>A0A285VDC0_9MICO</name>
<gene>
    <name evidence="2" type="ORF">SAMN05421879_101234</name>
</gene>
<dbReference type="AlphaFoldDB" id="A0A285VDC0"/>